<comment type="cofactor">
    <cofactor evidence="1">
        <name>Mg(2+)</name>
        <dbReference type="ChEBI" id="CHEBI:18420"/>
    </cofactor>
</comment>
<organism evidence="7">
    <name type="scientific">Enterobius vermicularis</name>
    <name type="common">Human pinworm</name>
    <dbReference type="NCBI Taxonomy" id="51028"/>
    <lineage>
        <taxon>Eukaryota</taxon>
        <taxon>Metazoa</taxon>
        <taxon>Ecdysozoa</taxon>
        <taxon>Nematoda</taxon>
        <taxon>Chromadorea</taxon>
        <taxon>Rhabditida</taxon>
        <taxon>Spirurina</taxon>
        <taxon>Oxyuridomorpha</taxon>
        <taxon>Oxyuroidea</taxon>
        <taxon>Oxyuridae</taxon>
        <taxon>Enterobius</taxon>
    </lineage>
</organism>
<feature type="domain" description="Protein kinase" evidence="4">
    <location>
        <begin position="1"/>
        <end position="239"/>
    </location>
</feature>
<keyword evidence="3" id="KW-0067">ATP-binding</keyword>
<dbReference type="AlphaFoldDB" id="A0A0N4VN94"/>
<dbReference type="FunFam" id="1.10.510.10:FF:000571">
    <property type="entry name" value="Maternal embryonic leucine zipper kinase"/>
    <property type="match status" value="1"/>
</dbReference>
<evidence type="ECO:0000313" key="6">
    <source>
        <dbReference type="Proteomes" id="UP000274131"/>
    </source>
</evidence>
<evidence type="ECO:0000313" key="7">
    <source>
        <dbReference type="WBParaSite" id="EVEC_0001244001-mRNA-1"/>
    </source>
</evidence>
<dbReference type="InterPro" id="IPR000719">
    <property type="entry name" value="Prot_kinase_dom"/>
</dbReference>
<dbReference type="GO" id="GO:0005524">
    <property type="term" value="F:ATP binding"/>
    <property type="evidence" value="ECO:0007669"/>
    <property type="project" value="UniProtKB-KW"/>
</dbReference>
<dbReference type="InterPro" id="IPR011009">
    <property type="entry name" value="Kinase-like_dom_sf"/>
</dbReference>
<evidence type="ECO:0000256" key="1">
    <source>
        <dbReference type="ARBA" id="ARBA00001946"/>
    </source>
</evidence>
<evidence type="ECO:0000256" key="2">
    <source>
        <dbReference type="ARBA" id="ARBA00022741"/>
    </source>
</evidence>
<dbReference type="EMBL" id="UXUI01012434">
    <property type="protein sequence ID" value="VDD96889.1"/>
    <property type="molecule type" value="Genomic_DNA"/>
</dbReference>
<dbReference type="OrthoDB" id="336747at2759"/>
<evidence type="ECO:0000256" key="3">
    <source>
        <dbReference type="ARBA" id="ARBA00022840"/>
    </source>
</evidence>
<dbReference type="Gene3D" id="3.30.200.20">
    <property type="entry name" value="Phosphorylase Kinase, domain 1"/>
    <property type="match status" value="1"/>
</dbReference>
<dbReference type="SMART" id="SM00219">
    <property type="entry name" value="TyrKc"/>
    <property type="match status" value="1"/>
</dbReference>
<keyword evidence="6" id="KW-1185">Reference proteome</keyword>
<dbReference type="Proteomes" id="UP000274131">
    <property type="component" value="Unassembled WGS sequence"/>
</dbReference>
<reference evidence="7" key="1">
    <citation type="submission" date="2017-02" db="UniProtKB">
        <authorList>
            <consortium name="WormBaseParasite"/>
        </authorList>
    </citation>
    <scope>IDENTIFICATION</scope>
</reference>
<dbReference type="GO" id="GO:0004713">
    <property type="term" value="F:protein tyrosine kinase activity"/>
    <property type="evidence" value="ECO:0007669"/>
    <property type="project" value="InterPro"/>
</dbReference>
<dbReference type="PROSITE" id="PS50011">
    <property type="entry name" value="PROTEIN_KINASE_DOM"/>
    <property type="match status" value="1"/>
</dbReference>
<name>A0A0N4VN94_ENTVE</name>
<evidence type="ECO:0000259" key="4">
    <source>
        <dbReference type="PROSITE" id="PS50011"/>
    </source>
</evidence>
<dbReference type="Pfam" id="PF00069">
    <property type="entry name" value="Pkinase"/>
    <property type="match status" value="1"/>
</dbReference>
<reference evidence="5 6" key="2">
    <citation type="submission" date="2018-10" db="EMBL/GenBank/DDBJ databases">
        <authorList>
            <consortium name="Pathogen Informatics"/>
        </authorList>
    </citation>
    <scope>NUCLEOTIDE SEQUENCE [LARGE SCALE GENOMIC DNA]</scope>
</reference>
<dbReference type="Gene3D" id="1.10.510.10">
    <property type="entry name" value="Transferase(Phosphotransferase) domain 1"/>
    <property type="match status" value="1"/>
</dbReference>
<evidence type="ECO:0000313" key="5">
    <source>
        <dbReference type="EMBL" id="VDD96889.1"/>
    </source>
</evidence>
<protein>
    <submittedName>
        <fullName evidence="7">Protein kinase domain-containing protein</fullName>
    </submittedName>
</protein>
<dbReference type="SUPFAM" id="SSF56112">
    <property type="entry name" value="Protein kinase-like (PK-like)"/>
    <property type="match status" value="1"/>
</dbReference>
<sequence length="394" mass="43678">MVKCINIAKFIATTGLTREDINNEIEVCSMLRHSFLCQMKDFITGNDYVYIIFEHVQGDDICFEIVTRVSQGFVYSEAVASHYIRQLLQALVYMHSYSIIHRDIRPHNVLLASKDNSAPLKLNGFGVALKLPSPNATVLAGPVGTPQFMAPEVAANKEYGTKSDMWSIGVLLYVLLCGKLPFVGSKENIYKNISEGRFMHQGGAWEYISSSAADLVGRLLTVDPEKRISAAEALNHEWICDREYKAPKTHLHETVEQIRRYNLRRKLKASYRFSKVVAVVNSEKWNTCPDDVFNVSTRCMTGDAFPGGDTCDADGCTKKGPEKDMPPEFSGVEKILSSLDQIAALQDMPSVSEVNDGTATTDGLSSDQEFKNLLDVSQVEPTAVTTKYCGLSSC</sequence>
<dbReference type="InterPro" id="IPR020635">
    <property type="entry name" value="Tyr_kinase_cat_dom"/>
</dbReference>
<gene>
    <name evidence="5" type="ORF">EVEC_LOCUS11640</name>
</gene>
<dbReference type="InterPro" id="IPR008266">
    <property type="entry name" value="Tyr_kinase_AS"/>
</dbReference>
<accession>A0A0N4VN94</accession>
<dbReference type="WBParaSite" id="EVEC_0001244001-mRNA-1">
    <property type="protein sequence ID" value="EVEC_0001244001-mRNA-1"/>
    <property type="gene ID" value="EVEC_0001244001"/>
</dbReference>
<dbReference type="STRING" id="51028.A0A0N4VN94"/>
<keyword evidence="2" id="KW-0547">Nucleotide-binding</keyword>
<dbReference type="PROSITE" id="PS00109">
    <property type="entry name" value="PROTEIN_KINASE_TYR"/>
    <property type="match status" value="1"/>
</dbReference>
<dbReference type="PANTHER" id="PTHR24347">
    <property type="entry name" value="SERINE/THREONINE-PROTEIN KINASE"/>
    <property type="match status" value="1"/>
</dbReference>
<proteinExistence type="predicted"/>